<gene>
    <name evidence="1" type="ORF">I4F81_001315</name>
</gene>
<keyword evidence="2" id="KW-1185">Reference proteome</keyword>
<comment type="caution">
    <text evidence="1">The sequence shown here is derived from an EMBL/GenBank/DDBJ whole genome shotgun (WGS) entry which is preliminary data.</text>
</comment>
<proteinExistence type="predicted"/>
<evidence type="ECO:0000313" key="1">
    <source>
        <dbReference type="EMBL" id="KAK1858714.1"/>
    </source>
</evidence>
<dbReference type="Proteomes" id="UP000798662">
    <property type="component" value="Chromosome 1"/>
</dbReference>
<sequence length="637" mass="64711">MDGVLSAPVPLRHNEYVAAVTKIRRHYARGKSKSRVVMGDAAVEYMVSRGLAATIADAEALGRRMANDRIWVHVSGRVEFLAAHRLYRFEQATVAETRLAIEAARVAAAAAAAALDKDDCVSDDDESIVDGDGGSTSGGEGGTRRSSSVRTSSCRPSTCGVRTSGGGSVIKASASFYSVRGGGRRGSIGSERSRPSLQLDVGALGVGGGLLVEDDWDSPPCCLPETTTAWSNAATARRCSSLHSDHTEAADPRGARRASVTVPPSRSMAAGGAAQLSNGGNATHFLGGGPSVDRGGGDGGGDPGRTSGEPLWERELLLHHSSSINSSGTPSRHASVTSTDGAEDGGPAAAGRPPFVRTPFGSADPSRRASLRAPARWSLTALGTALTRTVSRSGDHRRASTASRPSAASPPRAQAARLPALGRAASGVAFNHPRDSLSDPYADTATVGVGRLQGVASAPVVGPSDLWPPLPARAGGDDGLDEADAELAAFAAQQSRRSRRRSLVRPHRRRSLGGASRGTVPSREHSGGGAGWAAGGGSSGAAASAAAAAAAVAAATATAAAAASPPSPAAAAARRRRFSSVAPGAADADAGGARAVLARASRRWLRRLRPRPEGAAAANGRADAGRQAEGEELTSRR</sequence>
<name>A0ACC3BLU9_PYRYE</name>
<reference evidence="1" key="1">
    <citation type="submission" date="2019-11" db="EMBL/GenBank/DDBJ databases">
        <title>Nori genome reveals adaptations in red seaweeds to the harsh intertidal environment.</title>
        <authorList>
            <person name="Wang D."/>
            <person name="Mao Y."/>
        </authorList>
    </citation>
    <scope>NUCLEOTIDE SEQUENCE</scope>
    <source>
        <tissue evidence="1">Gametophyte</tissue>
    </source>
</reference>
<dbReference type="EMBL" id="CM020618">
    <property type="protein sequence ID" value="KAK1858714.1"/>
    <property type="molecule type" value="Genomic_DNA"/>
</dbReference>
<accession>A0ACC3BLU9</accession>
<protein>
    <submittedName>
        <fullName evidence="1">Uncharacterized protein</fullName>
    </submittedName>
</protein>
<organism evidence="1 2">
    <name type="scientific">Pyropia yezoensis</name>
    <name type="common">Susabi-nori</name>
    <name type="synonym">Porphyra yezoensis</name>
    <dbReference type="NCBI Taxonomy" id="2788"/>
    <lineage>
        <taxon>Eukaryota</taxon>
        <taxon>Rhodophyta</taxon>
        <taxon>Bangiophyceae</taxon>
        <taxon>Bangiales</taxon>
        <taxon>Bangiaceae</taxon>
        <taxon>Pyropia</taxon>
    </lineage>
</organism>
<evidence type="ECO:0000313" key="2">
    <source>
        <dbReference type="Proteomes" id="UP000798662"/>
    </source>
</evidence>